<accession>A0A0S3SPW3</accession>
<name>A0A0S3SPW3_PHAAN</name>
<proteinExistence type="predicted"/>
<sequence length="71" mass="7758">MSSSSFSLSLFSLSFKLAKNSTFFLLTSTSHPQTPFDHIAFAIAHNGHALSHHDLGTMQPSRTTFSNNSKS</sequence>
<dbReference type="Proteomes" id="UP000291084">
    <property type="component" value="Chromosome 8"/>
</dbReference>
<dbReference type="AlphaFoldDB" id="A0A0S3SPW3"/>
<keyword evidence="2" id="KW-1185">Reference proteome</keyword>
<evidence type="ECO:0000313" key="1">
    <source>
        <dbReference type="EMBL" id="BAT94915.1"/>
    </source>
</evidence>
<reference evidence="1 2" key="1">
    <citation type="journal article" date="2015" name="Sci. Rep.">
        <title>The power of single molecule real-time sequencing technology in the de novo assembly of a eukaryotic genome.</title>
        <authorList>
            <person name="Sakai H."/>
            <person name="Naito K."/>
            <person name="Ogiso-Tanaka E."/>
            <person name="Takahashi Y."/>
            <person name="Iseki K."/>
            <person name="Muto C."/>
            <person name="Satou K."/>
            <person name="Teruya K."/>
            <person name="Shiroma A."/>
            <person name="Shimoji M."/>
            <person name="Hirano T."/>
            <person name="Itoh T."/>
            <person name="Kaga A."/>
            <person name="Tomooka N."/>
        </authorList>
    </citation>
    <scope>NUCLEOTIDE SEQUENCE [LARGE SCALE GENOMIC DNA]</scope>
    <source>
        <strain evidence="2">cv. Shumari</strain>
    </source>
</reference>
<gene>
    <name evidence="1" type="primary">Vigan.08G156600</name>
    <name evidence="1" type="ORF">VIGAN_08156600</name>
</gene>
<organism evidence="1 2">
    <name type="scientific">Vigna angularis var. angularis</name>
    <dbReference type="NCBI Taxonomy" id="157739"/>
    <lineage>
        <taxon>Eukaryota</taxon>
        <taxon>Viridiplantae</taxon>
        <taxon>Streptophyta</taxon>
        <taxon>Embryophyta</taxon>
        <taxon>Tracheophyta</taxon>
        <taxon>Spermatophyta</taxon>
        <taxon>Magnoliopsida</taxon>
        <taxon>eudicotyledons</taxon>
        <taxon>Gunneridae</taxon>
        <taxon>Pentapetalae</taxon>
        <taxon>rosids</taxon>
        <taxon>fabids</taxon>
        <taxon>Fabales</taxon>
        <taxon>Fabaceae</taxon>
        <taxon>Papilionoideae</taxon>
        <taxon>50 kb inversion clade</taxon>
        <taxon>NPAAA clade</taxon>
        <taxon>indigoferoid/millettioid clade</taxon>
        <taxon>Phaseoleae</taxon>
        <taxon>Vigna</taxon>
    </lineage>
</organism>
<dbReference type="EMBL" id="AP015041">
    <property type="protein sequence ID" value="BAT94915.1"/>
    <property type="molecule type" value="Genomic_DNA"/>
</dbReference>
<evidence type="ECO:0000313" key="2">
    <source>
        <dbReference type="Proteomes" id="UP000291084"/>
    </source>
</evidence>
<protein>
    <submittedName>
        <fullName evidence="1">Uncharacterized protein</fullName>
    </submittedName>
</protein>